<sequence length="638" mass="69800">MIGTILGSRYQLLQKIGEGGMAVVYKAKCLLLNRYVAVKILKEEYSNNLEFMNKFRKEAAAAASFSANNIVNIYDVGSDNNINYIVMEFVNGKTLKEVIQERGRLNVDDTLSIGIQIAKALECAHKNNIIHRDIKPHNILVTEDGTVKVTDFGIAKAVSSDTITHTSKVIGSAHYFSPEQAKGKIVDYRTDIYSLGIVLYEMITGKVPFDGDSAVSVALKHIQEPVISPRLIIGSIPESLSNLILKATEKDPIRRYQTVTDLLNDLKKIQNNQSFTIVNSREENEFTRVMDPINIKATADSFEEDEDEEDDEPIKIKKSNSKVDNKKKKWIIVSVVVILAIVLGISAGKLFTSLPAVGAAKNEVEIPVITGLPKEQGQKNVEDLGLKFVVLSEEKNDKPKGTIIQVFPNEGSKVKKESEVRVRLSAGPGEEELPDLALLDKNVAQDYIVNLGFMVGKITEENSEEVGQGLVIKSDPGPKSKLKKGDIVNLVISKGSAVKYTKVQDLSNMTVDEASKVLSTSGLKLGDATAVLTDDKAKDGKIFNQSIAPGTKVKENEAVSVNYYKYQDPDAGKITVPKFVGMSVKDAKEMADKLGLDLQANGDDKAIIEKQDKAPGTKVEKGTTITVTVTKKDDKKGD</sequence>
<dbReference type="CDD" id="cd06577">
    <property type="entry name" value="PASTA_pknB"/>
    <property type="match status" value="3"/>
</dbReference>
<evidence type="ECO:0000256" key="3">
    <source>
        <dbReference type="ARBA" id="ARBA00022679"/>
    </source>
</evidence>
<dbReference type="SUPFAM" id="SSF56112">
    <property type="entry name" value="Protein kinase-like (PK-like)"/>
    <property type="match status" value="1"/>
</dbReference>
<evidence type="ECO:0000256" key="9">
    <source>
        <dbReference type="PROSITE-ProRule" id="PRU10141"/>
    </source>
</evidence>
<evidence type="ECO:0000256" key="10">
    <source>
        <dbReference type="SAM" id="Phobius"/>
    </source>
</evidence>
<gene>
    <name evidence="13" type="ORF">J2Z44_000132</name>
</gene>
<protein>
    <recommendedName>
        <fullName evidence="1">non-specific serine/threonine protein kinase</fullName>
        <ecNumber evidence="1">2.7.11.1</ecNumber>
    </recommendedName>
</protein>
<comment type="catalytic activity">
    <reaction evidence="7">
        <text>L-threonyl-[protein] + ATP = O-phospho-L-threonyl-[protein] + ADP + H(+)</text>
        <dbReference type="Rhea" id="RHEA:46608"/>
        <dbReference type="Rhea" id="RHEA-COMP:11060"/>
        <dbReference type="Rhea" id="RHEA-COMP:11605"/>
        <dbReference type="ChEBI" id="CHEBI:15378"/>
        <dbReference type="ChEBI" id="CHEBI:30013"/>
        <dbReference type="ChEBI" id="CHEBI:30616"/>
        <dbReference type="ChEBI" id="CHEBI:61977"/>
        <dbReference type="ChEBI" id="CHEBI:456216"/>
        <dbReference type="EC" id="2.7.11.1"/>
    </reaction>
</comment>
<dbReference type="Pfam" id="PF00069">
    <property type="entry name" value="Pkinase"/>
    <property type="match status" value="1"/>
</dbReference>
<evidence type="ECO:0000259" key="12">
    <source>
        <dbReference type="PROSITE" id="PS51178"/>
    </source>
</evidence>
<evidence type="ECO:0000256" key="7">
    <source>
        <dbReference type="ARBA" id="ARBA00047899"/>
    </source>
</evidence>
<organism evidence="13 14">
    <name type="scientific">Clostridium punense</name>
    <dbReference type="NCBI Taxonomy" id="1054297"/>
    <lineage>
        <taxon>Bacteria</taxon>
        <taxon>Bacillati</taxon>
        <taxon>Bacillota</taxon>
        <taxon>Clostridia</taxon>
        <taxon>Eubacteriales</taxon>
        <taxon>Clostridiaceae</taxon>
        <taxon>Clostridium</taxon>
    </lineage>
</organism>
<keyword evidence="5 13" id="KW-0418">Kinase</keyword>
<feature type="domain" description="PASTA" evidence="12">
    <location>
        <begin position="497"/>
        <end position="565"/>
    </location>
</feature>
<dbReference type="Gene3D" id="3.30.10.20">
    <property type="match status" value="4"/>
</dbReference>
<dbReference type="PROSITE" id="PS00108">
    <property type="entry name" value="PROTEIN_KINASE_ST"/>
    <property type="match status" value="1"/>
</dbReference>
<dbReference type="PROSITE" id="PS51178">
    <property type="entry name" value="PASTA"/>
    <property type="match status" value="4"/>
</dbReference>
<keyword evidence="10" id="KW-1133">Transmembrane helix</keyword>
<keyword evidence="2" id="KW-0723">Serine/threonine-protein kinase</keyword>
<dbReference type="InterPro" id="IPR017441">
    <property type="entry name" value="Protein_kinase_ATP_BS"/>
</dbReference>
<feature type="domain" description="PASTA" evidence="12">
    <location>
        <begin position="429"/>
        <end position="494"/>
    </location>
</feature>
<dbReference type="InterPro" id="IPR000719">
    <property type="entry name" value="Prot_kinase_dom"/>
</dbReference>
<dbReference type="InterPro" id="IPR008271">
    <property type="entry name" value="Ser/Thr_kinase_AS"/>
</dbReference>
<dbReference type="NCBIfam" id="NF033483">
    <property type="entry name" value="PknB_PASTA_kin"/>
    <property type="match status" value="1"/>
</dbReference>
<dbReference type="Gene3D" id="3.30.200.20">
    <property type="entry name" value="Phosphorylase Kinase, domain 1"/>
    <property type="match status" value="1"/>
</dbReference>
<evidence type="ECO:0000313" key="14">
    <source>
        <dbReference type="Proteomes" id="UP001519308"/>
    </source>
</evidence>
<reference evidence="13 14" key="1">
    <citation type="submission" date="2021-03" db="EMBL/GenBank/DDBJ databases">
        <title>Genomic Encyclopedia of Type Strains, Phase IV (KMG-IV): sequencing the most valuable type-strain genomes for metagenomic binning, comparative biology and taxonomic classification.</title>
        <authorList>
            <person name="Goeker M."/>
        </authorList>
    </citation>
    <scope>NUCLEOTIDE SEQUENCE [LARGE SCALE GENOMIC DNA]</scope>
    <source>
        <strain evidence="13 14">DSM 28650</strain>
    </source>
</reference>
<keyword evidence="3 13" id="KW-0808">Transferase</keyword>
<evidence type="ECO:0000313" key="13">
    <source>
        <dbReference type="EMBL" id="MBP2020351.1"/>
    </source>
</evidence>
<dbReference type="RefSeq" id="WP_021284673.1">
    <property type="nucleotide sequence ID" value="NZ_JAGGLL010000001.1"/>
</dbReference>
<dbReference type="PANTHER" id="PTHR43289:SF34">
    <property type="entry name" value="SERINE_THREONINE-PROTEIN KINASE YBDM-RELATED"/>
    <property type="match status" value="1"/>
</dbReference>
<dbReference type="SMART" id="SM00740">
    <property type="entry name" value="PASTA"/>
    <property type="match status" value="4"/>
</dbReference>
<dbReference type="GO" id="GO:0004674">
    <property type="term" value="F:protein serine/threonine kinase activity"/>
    <property type="evidence" value="ECO:0007669"/>
    <property type="project" value="UniProtKB-EC"/>
</dbReference>
<feature type="domain" description="PASTA" evidence="12">
    <location>
        <begin position="360"/>
        <end position="426"/>
    </location>
</feature>
<name>A0ABS4JXV5_9CLOT</name>
<keyword evidence="14" id="KW-1185">Reference proteome</keyword>
<dbReference type="SUPFAM" id="SSF54184">
    <property type="entry name" value="Penicillin-binding protein 2x (pbp-2x), c-terminal domain"/>
    <property type="match status" value="1"/>
</dbReference>
<proteinExistence type="predicted"/>
<evidence type="ECO:0000256" key="1">
    <source>
        <dbReference type="ARBA" id="ARBA00012513"/>
    </source>
</evidence>
<dbReference type="EMBL" id="JAGGLL010000001">
    <property type="protein sequence ID" value="MBP2020351.1"/>
    <property type="molecule type" value="Genomic_DNA"/>
</dbReference>
<dbReference type="EC" id="2.7.11.1" evidence="1"/>
<feature type="transmembrane region" description="Helical" evidence="10">
    <location>
        <begin position="330"/>
        <end position="351"/>
    </location>
</feature>
<dbReference type="Pfam" id="PF03793">
    <property type="entry name" value="PASTA"/>
    <property type="match status" value="4"/>
</dbReference>
<dbReference type="InterPro" id="IPR005543">
    <property type="entry name" value="PASTA_dom"/>
</dbReference>
<accession>A0ABS4JXV5</accession>
<dbReference type="PROSITE" id="PS00107">
    <property type="entry name" value="PROTEIN_KINASE_ATP"/>
    <property type="match status" value="1"/>
</dbReference>
<feature type="binding site" evidence="9">
    <location>
        <position position="39"/>
    </location>
    <ligand>
        <name>ATP</name>
        <dbReference type="ChEBI" id="CHEBI:30616"/>
    </ligand>
</feature>
<keyword evidence="10" id="KW-0472">Membrane</keyword>
<keyword evidence="4 9" id="KW-0547">Nucleotide-binding</keyword>
<dbReference type="CDD" id="cd14014">
    <property type="entry name" value="STKc_PknB_like"/>
    <property type="match status" value="1"/>
</dbReference>
<dbReference type="PROSITE" id="PS50011">
    <property type="entry name" value="PROTEIN_KINASE_DOM"/>
    <property type="match status" value="1"/>
</dbReference>
<evidence type="ECO:0000259" key="11">
    <source>
        <dbReference type="PROSITE" id="PS50011"/>
    </source>
</evidence>
<dbReference type="InterPro" id="IPR011009">
    <property type="entry name" value="Kinase-like_dom_sf"/>
</dbReference>
<dbReference type="PANTHER" id="PTHR43289">
    <property type="entry name" value="MITOGEN-ACTIVATED PROTEIN KINASE KINASE KINASE 20-RELATED"/>
    <property type="match status" value="1"/>
</dbReference>
<dbReference type="Gene3D" id="1.10.510.10">
    <property type="entry name" value="Transferase(Phosphotransferase) domain 1"/>
    <property type="match status" value="1"/>
</dbReference>
<comment type="caution">
    <text evidence="13">The sequence shown here is derived from an EMBL/GenBank/DDBJ whole genome shotgun (WGS) entry which is preliminary data.</text>
</comment>
<evidence type="ECO:0000256" key="6">
    <source>
        <dbReference type="ARBA" id="ARBA00022840"/>
    </source>
</evidence>
<feature type="domain" description="Protein kinase" evidence="11">
    <location>
        <begin position="10"/>
        <end position="276"/>
    </location>
</feature>
<evidence type="ECO:0000256" key="5">
    <source>
        <dbReference type="ARBA" id="ARBA00022777"/>
    </source>
</evidence>
<evidence type="ECO:0000256" key="4">
    <source>
        <dbReference type="ARBA" id="ARBA00022741"/>
    </source>
</evidence>
<feature type="domain" description="PASTA" evidence="12">
    <location>
        <begin position="570"/>
        <end position="631"/>
    </location>
</feature>
<keyword evidence="6 9" id="KW-0067">ATP-binding</keyword>
<comment type="catalytic activity">
    <reaction evidence="8">
        <text>L-seryl-[protein] + ATP = O-phospho-L-seryl-[protein] + ADP + H(+)</text>
        <dbReference type="Rhea" id="RHEA:17989"/>
        <dbReference type="Rhea" id="RHEA-COMP:9863"/>
        <dbReference type="Rhea" id="RHEA-COMP:11604"/>
        <dbReference type="ChEBI" id="CHEBI:15378"/>
        <dbReference type="ChEBI" id="CHEBI:29999"/>
        <dbReference type="ChEBI" id="CHEBI:30616"/>
        <dbReference type="ChEBI" id="CHEBI:83421"/>
        <dbReference type="ChEBI" id="CHEBI:456216"/>
        <dbReference type="EC" id="2.7.11.1"/>
    </reaction>
</comment>
<dbReference type="Proteomes" id="UP001519308">
    <property type="component" value="Unassembled WGS sequence"/>
</dbReference>
<dbReference type="SMART" id="SM00220">
    <property type="entry name" value="S_TKc"/>
    <property type="match status" value="1"/>
</dbReference>
<evidence type="ECO:0000256" key="8">
    <source>
        <dbReference type="ARBA" id="ARBA00048679"/>
    </source>
</evidence>
<keyword evidence="10" id="KW-0812">Transmembrane</keyword>
<evidence type="ECO:0000256" key="2">
    <source>
        <dbReference type="ARBA" id="ARBA00022527"/>
    </source>
</evidence>